<protein>
    <submittedName>
        <fullName evidence="4">BLOC-1-related complex subunit 7</fullName>
    </submittedName>
</protein>
<evidence type="ECO:0000256" key="1">
    <source>
        <dbReference type="SAM" id="MobiDB-lite"/>
    </source>
</evidence>
<evidence type="ECO:0000313" key="2">
    <source>
        <dbReference type="EMBL" id="VDM36284.1"/>
    </source>
</evidence>
<feature type="region of interest" description="Disordered" evidence="1">
    <location>
        <begin position="146"/>
        <end position="177"/>
    </location>
</feature>
<sequence>MSGRVVLKPRKSQPGAVTALFASTLLKTHLLPLIHQASTSLSLSHAKMDQLVNLSERFSTSAPPDTLLAASISTLTQKLQPEVVAISSFLQRLSGVSVQVQHELAGRPQVCKHVKALVASQEARLADLSRRLRDFMEANRTIISGQLPDSPKYDAPSSPSITSSPVSRPSLTTRSSKQFYEKPKVTVYSILPSA</sequence>
<dbReference type="Proteomes" id="UP000274429">
    <property type="component" value="Unassembled WGS sequence"/>
</dbReference>
<feature type="compositionally biased region" description="Low complexity" evidence="1">
    <location>
        <begin position="156"/>
        <end position="170"/>
    </location>
</feature>
<dbReference type="WBParaSite" id="TTAC_0001132101-mRNA-1">
    <property type="protein sequence ID" value="TTAC_0001132101-mRNA-1"/>
    <property type="gene ID" value="TTAC_0001132101"/>
</dbReference>
<reference evidence="2 3" key="2">
    <citation type="submission" date="2018-11" db="EMBL/GenBank/DDBJ databases">
        <authorList>
            <consortium name="Pathogen Informatics"/>
        </authorList>
    </citation>
    <scope>NUCLEOTIDE SEQUENCE [LARGE SCALE GENOMIC DNA]</scope>
</reference>
<gene>
    <name evidence="2" type="ORF">TTAC_LOCUS11304</name>
</gene>
<evidence type="ECO:0000313" key="3">
    <source>
        <dbReference type="Proteomes" id="UP000274429"/>
    </source>
</evidence>
<name>A0A0R3XCP4_HYDTA</name>
<accession>A0A0R3XCP4</accession>
<dbReference type="STRING" id="6205.A0A0R3XCP4"/>
<reference evidence="4" key="1">
    <citation type="submission" date="2017-02" db="UniProtKB">
        <authorList>
            <consortium name="WormBaseParasite"/>
        </authorList>
    </citation>
    <scope>IDENTIFICATION</scope>
</reference>
<dbReference type="OrthoDB" id="421009at2759"/>
<evidence type="ECO:0000313" key="4">
    <source>
        <dbReference type="WBParaSite" id="TTAC_0001132101-mRNA-1"/>
    </source>
</evidence>
<dbReference type="AlphaFoldDB" id="A0A0R3XCP4"/>
<organism evidence="4">
    <name type="scientific">Hydatigena taeniaeformis</name>
    <name type="common">Feline tapeworm</name>
    <name type="synonym">Taenia taeniaeformis</name>
    <dbReference type="NCBI Taxonomy" id="6205"/>
    <lineage>
        <taxon>Eukaryota</taxon>
        <taxon>Metazoa</taxon>
        <taxon>Spiralia</taxon>
        <taxon>Lophotrochozoa</taxon>
        <taxon>Platyhelminthes</taxon>
        <taxon>Cestoda</taxon>
        <taxon>Eucestoda</taxon>
        <taxon>Cyclophyllidea</taxon>
        <taxon>Taeniidae</taxon>
        <taxon>Hydatigera</taxon>
    </lineage>
</organism>
<proteinExistence type="predicted"/>
<keyword evidence="3" id="KW-1185">Reference proteome</keyword>
<dbReference type="EMBL" id="UYWX01023553">
    <property type="protein sequence ID" value="VDM36284.1"/>
    <property type="molecule type" value="Genomic_DNA"/>
</dbReference>